<dbReference type="SMART" id="SM00228">
    <property type="entry name" value="PDZ"/>
    <property type="match status" value="2"/>
</dbReference>
<feature type="binding site" evidence="7">
    <location>
        <begin position="246"/>
        <end position="248"/>
    </location>
    <ligand>
        <name>substrate</name>
    </ligand>
</feature>
<evidence type="ECO:0000313" key="9">
    <source>
        <dbReference type="EMBL" id="BCI62710.1"/>
    </source>
</evidence>
<evidence type="ECO:0000256" key="3">
    <source>
        <dbReference type="ARBA" id="ARBA00022737"/>
    </source>
</evidence>
<dbReference type="Proteomes" id="UP000594042">
    <property type="component" value="Chromosome"/>
</dbReference>
<dbReference type="InterPro" id="IPR011782">
    <property type="entry name" value="Pept_S1C_Do"/>
</dbReference>
<reference evidence="10" key="1">
    <citation type="submission" date="2020-07" db="EMBL/GenBank/DDBJ databases">
        <title>Complete genome sequencing of Coprobacter sp. strain 2CBH44.</title>
        <authorList>
            <person name="Sakamoto M."/>
            <person name="Murakami T."/>
            <person name="Mori H."/>
        </authorList>
    </citation>
    <scope>NUCLEOTIDE SEQUENCE [LARGE SCALE GENOMIC DNA]</scope>
    <source>
        <strain evidence="10">2CBH44</strain>
    </source>
</reference>
<keyword evidence="3" id="KW-0677">Repeat</keyword>
<dbReference type="InterPro" id="IPR001478">
    <property type="entry name" value="PDZ"/>
</dbReference>
<dbReference type="RefSeq" id="WP_021931558.1">
    <property type="nucleotide sequence ID" value="NZ_AP023322.1"/>
</dbReference>
<dbReference type="GO" id="GO:0004252">
    <property type="term" value="F:serine-type endopeptidase activity"/>
    <property type="evidence" value="ECO:0007669"/>
    <property type="project" value="InterPro"/>
</dbReference>
<feature type="binding site" evidence="7">
    <location>
        <position position="166"/>
    </location>
    <ligand>
        <name>substrate</name>
    </ligand>
</feature>
<feature type="binding site" evidence="7">
    <location>
        <position position="136"/>
    </location>
    <ligand>
        <name>substrate</name>
    </ligand>
</feature>
<dbReference type="Gene3D" id="2.40.10.120">
    <property type="match status" value="1"/>
</dbReference>
<dbReference type="InterPro" id="IPR036034">
    <property type="entry name" value="PDZ_sf"/>
</dbReference>
<dbReference type="SUPFAM" id="SSF50156">
    <property type="entry name" value="PDZ domain-like"/>
    <property type="match status" value="2"/>
</dbReference>
<feature type="active site" description="Charge relay system" evidence="6">
    <location>
        <position position="248"/>
    </location>
</feature>
<keyword evidence="5" id="KW-0720">Serine protease</keyword>
<accession>A0A7G1HT71</accession>
<keyword evidence="2" id="KW-0732">Signal</keyword>
<dbReference type="PANTHER" id="PTHR43343:SF3">
    <property type="entry name" value="PROTEASE DO-LIKE 8, CHLOROPLASTIC"/>
    <property type="match status" value="1"/>
</dbReference>
<evidence type="ECO:0000256" key="7">
    <source>
        <dbReference type="PIRSR" id="PIRSR611782-2"/>
    </source>
</evidence>
<keyword evidence="4" id="KW-0378">Hydrolase</keyword>
<dbReference type="Pfam" id="PF13365">
    <property type="entry name" value="Trypsin_2"/>
    <property type="match status" value="1"/>
</dbReference>
<dbReference type="EMBL" id="AP023322">
    <property type="protein sequence ID" value="BCI62710.1"/>
    <property type="molecule type" value="Genomic_DNA"/>
</dbReference>
<feature type="domain" description="PDZ" evidence="8">
    <location>
        <begin position="287"/>
        <end position="383"/>
    </location>
</feature>
<protein>
    <submittedName>
        <fullName evidence="9">Serine protease</fullName>
    </submittedName>
</protein>
<keyword evidence="1 9" id="KW-0645">Protease</keyword>
<proteinExistence type="predicted"/>
<dbReference type="KEGG" id="copr:Cop2CBH44_10630"/>
<dbReference type="InterPro" id="IPR009003">
    <property type="entry name" value="Peptidase_S1_PA"/>
</dbReference>
<gene>
    <name evidence="9" type="ORF">Cop2CBH44_10630</name>
</gene>
<sequence>MEDYRKKLLSFALVALISSGISIGAYSLLNASKSIRNSSSIENESVFARPVGYSMTSHAPAVETDFTKAAESTVNAVVSIKSTTNTKAQQQGMMPDPFFEFFFGQRGNGNMQPQPRVGMGSGVIISTDGYIVTNNHVIDGADILEVTLNDKRSFNAKVIGTDPSTDLALLKIEAKDLPIITFGDSDKLKVGEWVLAVGNPFQLTSTVTAGIVSAKARSLGIISSNSKNHTMGLESFIQTDAAVNPGNSGGALVNTNGELVGINTAIYSETGAYSGYSFAIPTSIVSKVITDLKQYGTVQRAVLGIAIRPINSELAKEKDIDVQDGAYVEEVNERSAAMEAGIKKGDIIKAINGVKIKNVAELQEQVNRYRPGDKIKVTIVHNKQTKDIEVTLKNSQGNTTVSKAVGIDSLGAAFKELKDKTRQELNIRYGVQVDGIKAGKFQAAGIRNGFIILRINNTPVSSVSDVEDIFNSIMKGNNRDKVMFITGIYPNGKTGYYAVDLTE</sequence>
<dbReference type="PROSITE" id="PS50106">
    <property type="entry name" value="PDZ"/>
    <property type="match status" value="1"/>
</dbReference>
<feature type="active site" description="Charge relay system" evidence="6">
    <location>
        <position position="136"/>
    </location>
</feature>
<dbReference type="PRINTS" id="PR00834">
    <property type="entry name" value="PROTEASES2C"/>
</dbReference>
<organism evidence="9 10">
    <name type="scientific">Coprobacter secundus subsp. similis</name>
    <dbReference type="NCBI Taxonomy" id="2751153"/>
    <lineage>
        <taxon>Bacteria</taxon>
        <taxon>Pseudomonadati</taxon>
        <taxon>Bacteroidota</taxon>
        <taxon>Bacteroidia</taxon>
        <taxon>Bacteroidales</taxon>
        <taxon>Barnesiellaceae</taxon>
        <taxon>Coprobacter</taxon>
    </lineage>
</organism>
<evidence type="ECO:0000256" key="1">
    <source>
        <dbReference type="ARBA" id="ARBA00022670"/>
    </source>
</evidence>
<evidence type="ECO:0000259" key="8">
    <source>
        <dbReference type="PROSITE" id="PS50106"/>
    </source>
</evidence>
<evidence type="ECO:0000256" key="4">
    <source>
        <dbReference type="ARBA" id="ARBA00022801"/>
    </source>
</evidence>
<evidence type="ECO:0000313" key="10">
    <source>
        <dbReference type="Proteomes" id="UP000594042"/>
    </source>
</evidence>
<evidence type="ECO:0000256" key="5">
    <source>
        <dbReference type="ARBA" id="ARBA00022825"/>
    </source>
</evidence>
<dbReference type="Gene3D" id="2.30.42.10">
    <property type="match status" value="2"/>
</dbReference>
<keyword evidence="10" id="KW-1185">Reference proteome</keyword>
<dbReference type="SUPFAM" id="SSF50494">
    <property type="entry name" value="Trypsin-like serine proteases"/>
    <property type="match status" value="1"/>
</dbReference>
<dbReference type="AlphaFoldDB" id="A0A7G1HT71"/>
<dbReference type="NCBIfam" id="TIGR02037">
    <property type="entry name" value="degP_htrA_DO"/>
    <property type="match status" value="1"/>
</dbReference>
<name>A0A7G1HT71_9BACT</name>
<dbReference type="PANTHER" id="PTHR43343">
    <property type="entry name" value="PEPTIDASE S12"/>
    <property type="match status" value="1"/>
</dbReference>
<dbReference type="GO" id="GO:0006508">
    <property type="term" value="P:proteolysis"/>
    <property type="evidence" value="ECO:0007669"/>
    <property type="project" value="UniProtKB-KW"/>
</dbReference>
<dbReference type="InterPro" id="IPR051201">
    <property type="entry name" value="Chloro_Bact_Ser_Proteases"/>
</dbReference>
<evidence type="ECO:0000256" key="2">
    <source>
        <dbReference type="ARBA" id="ARBA00022729"/>
    </source>
</evidence>
<evidence type="ECO:0000256" key="6">
    <source>
        <dbReference type="PIRSR" id="PIRSR611782-1"/>
    </source>
</evidence>
<feature type="active site" description="Charge relay system" evidence="6">
    <location>
        <position position="166"/>
    </location>
</feature>
<dbReference type="InterPro" id="IPR001940">
    <property type="entry name" value="Peptidase_S1C"/>
</dbReference>
<dbReference type="Pfam" id="PF13180">
    <property type="entry name" value="PDZ_2"/>
    <property type="match status" value="1"/>
</dbReference>